<dbReference type="AlphaFoldDB" id="A0A0R1WIH9"/>
<keyword evidence="2" id="KW-1185">Reference proteome</keyword>
<organism evidence="1 2">
    <name type="scientific">Companilactobacillus nantensis DSM 16982</name>
    <dbReference type="NCBI Taxonomy" id="1423774"/>
    <lineage>
        <taxon>Bacteria</taxon>
        <taxon>Bacillati</taxon>
        <taxon>Bacillota</taxon>
        <taxon>Bacilli</taxon>
        <taxon>Lactobacillales</taxon>
        <taxon>Lactobacillaceae</taxon>
        <taxon>Companilactobacillus</taxon>
    </lineage>
</organism>
<evidence type="ECO:0000313" key="1">
    <source>
        <dbReference type="EMBL" id="KRM17694.1"/>
    </source>
</evidence>
<dbReference type="PATRIC" id="fig|1423774.3.peg.2548"/>
<name>A0A0R1WIH9_9LACO</name>
<gene>
    <name evidence="1" type="ORF">FD31_GL002453</name>
</gene>
<evidence type="ECO:0000313" key="2">
    <source>
        <dbReference type="Proteomes" id="UP000051302"/>
    </source>
</evidence>
<dbReference type="Proteomes" id="UP000051302">
    <property type="component" value="Unassembled WGS sequence"/>
</dbReference>
<reference evidence="1 2" key="1">
    <citation type="journal article" date="2015" name="Genome Announc.">
        <title>Expanding the biotechnology potential of lactobacilli through comparative genomics of 213 strains and associated genera.</title>
        <authorList>
            <person name="Sun Z."/>
            <person name="Harris H.M."/>
            <person name="McCann A."/>
            <person name="Guo C."/>
            <person name="Argimon S."/>
            <person name="Zhang W."/>
            <person name="Yang X."/>
            <person name="Jeffery I.B."/>
            <person name="Cooney J.C."/>
            <person name="Kagawa T.F."/>
            <person name="Liu W."/>
            <person name="Song Y."/>
            <person name="Salvetti E."/>
            <person name="Wrobel A."/>
            <person name="Rasinkangas P."/>
            <person name="Parkhill J."/>
            <person name="Rea M.C."/>
            <person name="O'Sullivan O."/>
            <person name="Ritari J."/>
            <person name="Douillard F.P."/>
            <person name="Paul Ross R."/>
            <person name="Yang R."/>
            <person name="Briner A.E."/>
            <person name="Felis G.E."/>
            <person name="de Vos W.M."/>
            <person name="Barrangou R."/>
            <person name="Klaenhammer T.R."/>
            <person name="Caufield P.W."/>
            <person name="Cui Y."/>
            <person name="Zhang H."/>
            <person name="O'Toole P.W."/>
        </authorList>
    </citation>
    <scope>NUCLEOTIDE SEQUENCE [LARGE SCALE GENOMIC DNA]</scope>
    <source>
        <strain evidence="1 2">DSM 16982</strain>
    </source>
</reference>
<proteinExistence type="predicted"/>
<accession>A0A0R1WIH9</accession>
<dbReference type="RefSeq" id="WP_057891544.1">
    <property type="nucleotide sequence ID" value="NZ_AZFV01000007.1"/>
</dbReference>
<dbReference type="EMBL" id="AZFV01000007">
    <property type="protein sequence ID" value="KRM17694.1"/>
    <property type="molecule type" value="Genomic_DNA"/>
</dbReference>
<dbReference type="STRING" id="1423774.FD31_GL002453"/>
<sequence>MEALEYNFPDGTYTFITMTRSVYKIIIKDSKVFLNRHRDELRGRQLRMDTENIEVLNQFRIEVGQPAILALQPLDSEAAFTTRITSPVVKISQED</sequence>
<protein>
    <submittedName>
        <fullName evidence="1">Uncharacterized protein</fullName>
    </submittedName>
</protein>
<comment type="caution">
    <text evidence="1">The sequence shown here is derived from an EMBL/GenBank/DDBJ whole genome shotgun (WGS) entry which is preliminary data.</text>
</comment>